<evidence type="ECO:0000313" key="3">
    <source>
        <dbReference type="Proteomes" id="UP001428341"/>
    </source>
</evidence>
<dbReference type="EMBL" id="JBCGBO010000004">
    <property type="protein sequence ID" value="KAK9210088.1"/>
    <property type="molecule type" value="Genomic_DNA"/>
</dbReference>
<sequence>MTYQQTCIDGFPVGKMKSDMDKTLNETQQLTSNSLAMISQFLKYLSSIMNLTPEGTDHRGLLDSKDGVLPSWMSHQERKMLQDVEK</sequence>
<gene>
    <name evidence="2" type="ORF">WN944_002457</name>
</gene>
<dbReference type="InterPro" id="IPR035513">
    <property type="entry name" value="Invertase/methylesterase_inhib"/>
</dbReference>
<keyword evidence="3" id="KW-1185">Reference proteome</keyword>
<accession>A0AAP0QVU1</accession>
<feature type="domain" description="Pectinesterase inhibitor" evidence="1">
    <location>
        <begin position="1"/>
        <end position="37"/>
    </location>
</feature>
<dbReference type="Proteomes" id="UP001428341">
    <property type="component" value="Unassembled WGS sequence"/>
</dbReference>
<comment type="caution">
    <text evidence="2">The sequence shown here is derived from an EMBL/GenBank/DDBJ whole genome shotgun (WGS) entry which is preliminary data.</text>
</comment>
<evidence type="ECO:0000259" key="1">
    <source>
        <dbReference type="Pfam" id="PF04043"/>
    </source>
</evidence>
<dbReference type="Pfam" id="PF04043">
    <property type="entry name" value="PMEI"/>
    <property type="match status" value="1"/>
</dbReference>
<reference evidence="2 3" key="1">
    <citation type="submission" date="2024-05" db="EMBL/GenBank/DDBJ databases">
        <title>Haplotype-resolved chromosome-level genome assembly of Huyou (Citrus changshanensis).</title>
        <authorList>
            <person name="Miao C."/>
            <person name="Chen W."/>
            <person name="Wu Y."/>
            <person name="Wang L."/>
            <person name="Zhao S."/>
            <person name="Grierson D."/>
            <person name="Xu C."/>
            <person name="Chen K."/>
        </authorList>
    </citation>
    <scope>NUCLEOTIDE SEQUENCE [LARGE SCALE GENOMIC DNA]</scope>
    <source>
        <strain evidence="2">01-14</strain>
        <tissue evidence="2">Leaf</tissue>
    </source>
</reference>
<dbReference type="SUPFAM" id="SSF101148">
    <property type="entry name" value="Plant invertase/pectin methylesterase inhibitor"/>
    <property type="match status" value="1"/>
</dbReference>
<evidence type="ECO:0000313" key="2">
    <source>
        <dbReference type="EMBL" id="KAK9210088.1"/>
    </source>
</evidence>
<dbReference type="GO" id="GO:0004857">
    <property type="term" value="F:enzyme inhibitor activity"/>
    <property type="evidence" value="ECO:0007669"/>
    <property type="project" value="InterPro"/>
</dbReference>
<organism evidence="2 3">
    <name type="scientific">Citrus x changshan-huyou</name>
    <dbReference type="NCBI Taxonomy" id="2935761"/>
    <lineage>
        <taxon>Eukaryota</taxon>
        <taxon>Viridiplantae</taxon>
        <taxon>Streptophyta</taxon>
        <taxon>Embryophyta</taxon>
        <taxon>Tracheophyta</taxon>
        <taxon>Spermatophyta</taxon>
        <taxon>Magnoliopsida</taxon>
        <taxon>eudicotyledons</taxon>
        <taxon>Gunneridae</taxon>
        <taxon>Pentapetalae</taxon>
        <taxon>rosids</taxon>
        <taxon>malvids</taxon>
        <taxon>Sapindales</taxon>
        <taxon>Rutaceae</taxon>
        <taxon>Aurantioideae</taxon>
        <taxon>Citrus</taxon>
    </lineage>
</organism>
<dbReference type="AlphaFoldDB" id="A0AAP0QVU1"/>
<proteinExistence type="predicted"/>
<dbReference type="InterPro" id="IPR006501">
    <property type="entry name" value="Pectinesterase_inhib_dom"/>
</dbReference>
<name>A0AAP0QVU1_9ROSI</name>
<dbReference type="Gene3D" id="1.20.140.40">
    <property type="entry name" value="Invertase/pectin methylesterase inhibitor family protein"/>
    <property type="match status" value="1"/>
</dbReference>
<protein>
    <recommendedName>
        <fullName evidence="1">Pectinesterase inhibitor domain-containing protein</fullName>
    </recommendedName>
</protein>